<keyword evidence="9" id="KW-0150">Chloroplast</keyword>
<comment type="subunit">
    <text evidence="7">The 4 large subunits of the cytochrome b6-f complex are cytochrome b6, subunit IV (17 kDa polypeptide, PetD), cytochrome f and the Rieske protein, while the 4 small subunits are PetG, PetL, PetM and PetN. The complex functions as a dimer.</text>
</comment>
<dbReference type="GO" id="GO:0009512">
    <property type="term" value="C:cytochrome b6f complex"/>
    <property type="evidence" value="ECO:0007669"/>
    <property type="project" value="InterPro"/>
</dbReference>
<keyword evidence="3 7" id="KW-0812">Transmembrane</keyword>
<evidence type="ECO:0000256" key="5">
    <source>
        <dbReference type="ARBA" id="ARBA00022989"/>
    </source>
</evidence>
<reference evidence="9" key="1">
    <citation type="journal article" date="2017" name="J. Phycol.">
        <title>Analysis of chloroplast genomes and a supermatrix inform reclassification of the Rhodomelaceae (Rhodophyta).</title>
        <authorList>
            <person name="Diaz-Tapia P."/>
            <person name="Maggs C.A."/>
            <person name="West J.A."/>
            <person name="Verbruggen H."/>
        </authorList>
    </citation>
    <scope>NUCLEOTIDE SEQUENCE</scope>
    <source>
        <strain evidence="9">PD1540</strain>
    </source>
</reference>
<dbReference type="GO" id="GO:0015979">
    <property type="term" value="P:photosynthesis"/>
    <property type="evidence" value="ECO:0007669"/>
    <property type="project" value="UniProtKB-KW"/>
</dbReference>
<evidence type="ECO:0000256" key="8">
    <source>
        <dbReference type="SAM" id="Phobius"/>
    </source>
</evidence>
<evidence type="ECO:0000256" key="2">
    <source>
        <dbReference type="ARBA" id="ARBA00022448"/>
    </source>
</evidence>
<feature type="transmembrane region" description="Helical" evidence="8">
    <location>
        <begin position="6"/>
        <end position="27"/>
    </location>
</feature>
<name>A0A1Z1MPN5_KUECA</name>
<evidence type="ECO:0000256" key="6">
    <source>
        <dbReference type="ARBA" id="ARBA00023136"/>
    </source>
</evidence>
<comment type="function">
    <text evidence="7">Component of the cytochrome b6-f complex, which mediates electron transfer between photosystem II (PSII) and photosystem I (PSI), cyclic electron flow around PSI, and state transitions.</text>
</comment>
<dbReference type="GeneID" id="33361283"/>
<dbReference type="GO" id="GO:0009535">
    <property type="term" value="C:chloroplast thylakoid membrane"/>
    <property type="evidence" value="ECO:0007669"/>
    <property type="project" value="UniProtKB-SubCell"/>
</dbReference>
<evidence type="ECO:0000313" key="9">
    <source>
        <dbReference type="EMBL" id="ARW67896.1"/>
    </source>
</evidence>
<keyword evidence="4 7" id="KW-0249">Electron transport</keyword>
<dbReference type="SUPFAM" id="SSF103441">
    <property type="entry name" value="PetM subunit of the cytochrome b6f complex"/>
    <property type="match status" value="1"/>
</dbReference>
<evidence type="ECO:0000256" key="1">
    <source>
        <dbReference type="ARBA" id="ARBA00004167"/>
    </source>
</evidence>
<dbReference type="AlphaFoldDB" id="A0A1Z1MPN5"/>
<keyword evidence="6 7" id="KW-0472">Membrane</keyword>
<keyword evidence="2 7" id="KW-0813">Transport</keyword>
<comment type="similarity">
    <text evidence="7">Belongs to the PetM family.</text>
</comment>
<dbReference type="GO" id="GO:0009055">
    <property type="term" value="F:electron transfer activity"/>
    <property type="evidence" value="ECO:0007669"/>
    <property type="project" value="UniProtKB-UniRule"/>
</dbReference>
<accession>A0A1Z1MPN5</accession>
<gene>
    <name evidence="7 9" type="primary">petM</name>
</gene>
<keyword evidence="7" id="KW-0602">Photosynthesis</keyword>
<sequence length="32" mass="3428">MESEIFIAALVSPTIIIIGLLLGFVLLKVQGE</sequence>
<keyword evidence="5 7" id="KW-1133">Transmembrane helix</keyword>
<geneLocation type="chloroplast" evidence="9"/>
<dbReference type="InterPro" id="IPR012595">
    <property type="entry name" value="PetM_cyt_b6/f_cplx_su7"/>
</dbReference>
<comment type="subcellular location">
    <subcellularLocation>
        <location evidence="1">Membrane</location>
        <topology evidence="1">Single-pass membrane protein</topology>
    </subcellularLocation>
    <subcellularLocation>
        <location evidence="7">Plastid</location>
        <location evidence="7">Chloroplast thylakoid membrane</location>
        <topology evidence="7">Single-pass membrane protein</topology>
    </subcellularLocation>
</comment>
<dbReference type="Pfam" id="PF08041">
    <property type="entry name" value="PetM"/>
    <property type="match status" value="1"/>
</dbReference>
<dbReference type="RefSeq" id="YP_009398710.1">
    <property type="nucleotide sequence ID" value="NC_035293.1"/>
</dbReference>
<keyword evidence="7" id="KW-0793">Thylakoid</keyword>
<keyword evidence="9" id="KW-0934">Plastid</keyword>
<proteinExistence type="inferred from homology"/>
<evidence type="ECO:0000256" key="7">
    <source>
        <dbReference type="HAMAP-Rule" id="MF_00396"/>
    </source>
</evidence>
<organism evidence="9">
    <name type="scientific">Kuetzingia canaliculata</name>
    <name type="common">Red alga</name>
    <name type="synonym">Rytiphlaea canaliculata</name>
    <dbReference type="NCBI Taxonomy" id="228262"/>
    <lineage>
        <taxon>Eukaryota</taxon>
        <taxon>Rhodophyta</taxon>
        <taxon>Florideophyceae</taxon>
        <taxon>Rhodymeniophycidae</taxon>
        <taxon>Ceramiales</taxon>
        <taxon>Rhodomelaceae</taxon>
        <taxon>Amansieae</taxon>
        <taxon>Kuetzingia</taxon>
    </lineage>
</organism>
<evidence type="ECO:0000256" key="3">
    <source>
        <dbReference type="ARBA" id="ARBA00022692"/>
    </source>
</evidence>
<dbReference type="HAMAP" id="MF_00396">
    <property type="entry name" value="Cytb6_f_PetM"/>
    <property type="match status" value="1"/>
</dbReference>
<dbReference type="EMBL" id="MF101449">
    <property type="protein sequence ID" value="ARW67896.1"/>
    <property type="molecule type" value="Genomic_DNA"/>
</dbReference>
<protein>
    <recommendedName>
        <fullName evidence="7">Cytochrome b6-f complex subunit 7</fullName>
    </recommendedName>
    <alternativeName>
        <fullName evidence="7">Cytochrome b6-f complex subunit PetM</fullName>
    </alternativeName>
    <alternativeName>
        <fullName evidence="7">Cytochrome b6-f complex subunit VII</fullName>
    </alternativeName>
</protein>
<evidence type="ECO:0000256" key="4">
    <source>
        <dbReference type="ARBA" id="ARBA00022982"/>
    </source>
</evidence>